<evidence type="ECO:0000256" key="4">
    <source>
        <dbReference type="ARBA" id="ARBA00022670"/>
    </source>
</evidence>
<dbReference type="Gene3D" id="2.40.70.10">
    <property type="entry name" value="Acid Proteases"/>
    <property type="match status" value="1"/>
</dbReference>
<evidence type="ECO:0000256" key="6">
    <source>
        <dbReference type="ARBA" id="ARBA00022750"/>
    </source>
</evidence>
<evidence type="ECO:0000256" key="9">
    <source>
        <dbReference type="ARBA" id="ARBA00023157"/>
    </source>
</evidence>
<proteinExistence type="inferred from homology"/>
<keyword evidence="5" id="KW-0732">Signal</keyword>
<keyword evidence="3" id="KW-0964">Secreted</keyword>
<dbReference type="PANTHER" id="PTHR47966:SF45">
    <property type="entry name" value="PEPTIDASE A1 DOMAIN-CONTAINING PROTEIN"/>
    <property type="match status" value="1"/>
</dbReference>
<accession>A0A368G7T5</accession>
<reference evidence="12 13" key="1">
    <citation type="submission" date="2014-10" db="EMBL/GenBank/DDBJ databases">
        <title>Draft genome of the hookworm Ancylostoma caninum.</title>
        <authorList>
            <person name="Mitreva M."/>
        </authorList>
    </citation>
    <scope>NUCLEOTIDE SEQUENCE [LARGE SCALE GENOMIC DNA]</scope>
    <source>
        <strain evidence="12 13">Baltimore</strain>
    </source>
</reference>
<keyword evidence="9" id="KW-1015">Disulfide bond</keyword>
<evidence type="ECO:0000259" key="11">
    <source>
        <dbReference type="PROSITE" id="PS51767"/>
    </source>
</evidence>
<dbReference type="InterPro" id="IPR034164">
    <property type="entry name" value="Pepsin-like_dom"/>
</dbReference>
<feature type="domain" description="Peptidase A1" evidence="11">
    <location>
        <begin position="1"/>
        <end position="171"/>
    </location>
</feature>
<evidence type="ECO:0000256" key="7">
    <source>
        <dbReference type="ARBA" id="ARBA00022801"/>
    </source>
</evidence>
<evidence type="ECO:0000256" key="10">
    <source>
        <dbReference type="ARBA" id="ARBA00023180"/>
    </source>
</evidence>
<gene>
    <name evidence="12" type="ORF">ANCCAN_13549</name>
</gene>
<evidence type="ECO:0000313" key="13">
    <source>
        <dbReference type="Proteomes" id="UP000252519"/>
    </source>
</evidence>
<dbReference type="AlphaFoldDB" id="A0A368G7T5"/>
<dbReference type="FunFam" id="2.40.70.10:FF:000058">
    <property type="entry name" value="ASpartyl Protease"/>
    <property type="match status" value="1"/>
</dbReference>
<dbReference type="CDD" id="cd05471">
    <property type="entry name" value="pepsin_like"/>
    <property type="match status" value="1"/>
</dbReference>
<dbReference type="InterPro" id="IPR021109">
    <property type="entry name" value="Peptidase_aspartic_dom_sf"/>
</dbReference>
<keyword evidence="10" id="KW-0325">Glycoprotein</keyword>
<keyword evidence="4 12" id="KW-0645">Protease</keyword>
<dbReference type="GO" id="GO:0005576">
    <property type="term" value="C:extracellular region"/>
    <property type="evidence" value="ECO:0007669"/>
    <property type="project" value="UniProtKB-SubCell"/>
</dbReference>
<evidence type="ECO:0000256" key="8">
    <source>
        <dbReference type="ARBA" id="ARBA00023145"/>
    </source>
</evidence>
<evidence type="ECO:0000313" key="12">
    <source>
        <dbReference type="EMBL" id="RCN40491.1"/>
    </source>
</evidence>
<sequence>MCSSNNSGNGEGFGGVFTYGGIDTQNCARNIVYEPLTEAGYWQFKLESVSIGSFRSSLGWQAVTSTGSGLIGAPKSIADAMAEAVHAEYRPEEDAYFLDCDGFPKPQFVVGQYTYEVEGYNFMITLAEYKCILALYGMDGGSFGPSWILGTPFMRQYCIIHDMEDKQIGFVKSLK</sequence>
<comment type="caution">
    <text evidence="12">The sequence shown here is derived from an EMBL/GenBank/DDBJ whole genome shotgun (WGS) entry which is preliminary data.</text>
</comment>
<comment type="similarity">
    <text evidence="2">Belongs to the peptidase A1 family.</text>
</comment>
<dbReference type="InterPro" id="IPR033121">
    <property type="entry name" value="PEPTIDASE_A1"/>
</dbReference>
<dbReference type="Pfam" id="PF00026">
    <property type="entry name" value="Asp"/>
    <property type="match status" value="1"/>
</dbReference>
<dbReference type="EMBL" id="JOJR01000282">
    <property type="protein sequence ID" value="RCN40491.1"/>
    <property type="molecule type" value="Genomic_DNA"/>
</dbReference>
<name>A0A368G7T5_ANCCA</name>
<dbReference type="SUPFAM" id="SSF50630">
    <property type="entry name" value="Acid proteases"/>
    <property type="match status" value="1"/>
</dbReference>
<dbReference type="OrthoDB" id="2747330at2759"/>
<dbReference type="InterPro" id="IPR001461">
    <property type="entry name" value="Aspartic_peptidase_A1"/>
</dbReference>
<dbReference type="GO" id="GO:0006508">
    <property type="term" value="P:proteolysis"/>
    <property type="evidence" value="ECO:0007669"/>
    <property type="project" value="UniProtKB-KW"/>
</dbReference>
<evidence type="ECO:0000256" key="5">
    <source>
        <dbReference type="ARBA" id="ARBA00022729"/>
    </source>
</evidence>
<keyword evidence="13" id="KW-1185">Reference proteome</keyword>
<evidence type="ECO:0000256" key="3">
    <source>
        <dbReference type="ARBA" id="ARBA00022525"/>
    </source>
</evidence>
<protein>
    <submittedName>
        <fullName evidence="12">Eukaryotic aspartyl protease</fullName>
    </submittedName>
</protein>
<dbReference type="STRING" id="29170.A0A368G7T5"/>
<dbReference type="GO" id="GO:0004190">
    <property type="term" value="F:aspartic-type endopeptidase activity"/>
    <property type="evidence" value="ECO:0007669"/>
    <property type="project" value="UniProtKB-KW"/>
</dbReference>
<dbReference type="Proteomes" id="UP000252519">
    <property type="component" value="Unassembled WGS sequence"/>
</dbReference>
<dbReference type="PROSITE" id="PS51767">
    <property type="entry name" value="PEPTIDASE_A1"/>
    <property type="match status" value="1"/>
</dbReference>
<keyword evidence="6" id="KW-0064">Aspartyl protease</keyword>
<evidence type="ECO:0000256" key="2">
    <source>
        <dbReference type="ARBA" id="ARBA00007447"/>
    </source>
</evidence>
<dbReference type="PANTHER" id="PTHR47966">
    <property type="entry name" value="BETA-SITE APP-CLEAVING ENZYME, ISOFORM A-RELATED"/>
    <property type="match status" value="1"/>
</dbReference>
<comment type="subcellular location">
    <subcellularLocation>
        <location evidence="1">Secreted</location>
    </subcellularLocation>
</comment>
<dbReference type="PRINTS" id="PR00792">
    <property type="entry name" value="PEPSIN"/>
</dbReference>
<evidence type="ECO:0000256" key="1">
    <source>
        <dbReference type="ARBA" id="ARBA00004613"/>
    </source>
</evidence>
<dbReference type="GO" id="GO:0005764">
    <property type="term" value="C:lysosome"/>
    <property type="evidence" value="ECO:0007669"/>
    <property type="project" value="TreeGrafter"/>
</dbReference>
<keyword evidence="8" id="KW-0865">Zymogen</keyword>
<keyword evidence="7" id="KW-0378">Hydrolase</keyword>
<organism evidence="12 13">
    <name type="scientific">Ancylostoma caninum</name>
    <name type="common">Dog hookworm</name>
    <dbReference type="NCBI Taxonomy" id="29170"/>
    <lineage>
        <taxon>Eukaryota</taxon>
        <taxon>Metazoa</taxon>
        <taxon>Ecdysozoa</taxon>
        <taxon>Nematoda</taxon>
        <taxon>Chromadorea</taxon>
        <taxon>Rhabditida</taxon>
        <taxon>Rhabditina</taxon>
        <taxon>Rhabditomorpha</taxon>
        <taxon>Strongyloidea</taxon>
        <taxon>Ancylostomatidae</taxon>
        <taxon>Ancylostomatinae</taxon>
        <taxon>Ancylostoma</taxon>
    </lineage>
</organism>